<feature type="region of interest" description="Disordered" evidence="1">
    <location>
        <begin position="65"/>
        <end position="86"/>
    </location>
</feature>
<comment type="caution">
    <text evidence="2">The sequence shown here is derived from an EMBL/GenBank/DDBJ whole genome shotgun (WGS) entry which is preliminary data.</text>
</comment>
<proteinExistence type="predicted"/>
<protein>
    <submittedName>
        <fullName evidence="2">Uncharacterized protein</fullName>
    </submittedName>
</protein>
<reference evidence="2" key="1">
    <citation type="journal article" date="2020" name="Stud. Mycol.">
        <title>101 Dothideomycetes genomes: a test case for predicting lifestyles and emergence of pathogens.</title>
        <authorList>
            <person name="Haridas S."/>
            <person name="Albert R."/>
            <person name="Binder M."/>
            <person name="Bloem J."/>
            <person name="Labutti K."/>
            <person name="Salamov A."/>
            <person name="Andreopoulos B."/>
            <person name="Baker S."/>
            <person name="Barry K."/>
            <person name="Bills G."/>
            <person name="Bluhm B."/>
            <person name="Cannon C."/>
            <person name="Castanera R."/>
            <person name="Culley D."/>
            <person name="Daum C."/>
            <person name="Ezra D."/>
            <person name="Gonzalez J."/>
            <person name="Henrissat B."/>
            <person name="Kuo A."/>
            <person name="Liang C."/>
            <person name="Lipzen A."/>
            <person name="Lutzoni F."/>
            <person name="Magnuson J."/>
            <person name="Mondo S."/>
            <person name="Nolan M."/>
            <person name="Ohm R."/>
            <person name="Pangilinan J."/>
            <person name="Park H.-J."/>
            <person name="Ramirez L."/>
            <person name="Alfaro M."/>
            <person name="Sun H."/>
            <person name="Tritt A."/>
            <person name="Yoshinaga Y."/>
            <person name="Zwiers L.-H."/>
            <person name="Turgeon B."/>
            <person name="Goodwin S."/>
            <person name="Spatafora J."/>
            <person name="Crous P."/>
            <person name="Grigoriev I."/>
        </authorList>
    </citation>
    <scope>NUCLEOTIDE SEQUENCE</scope>
    <source>
        <strain evidence="2">CBS 130266</strain>
    </source>
</reference>
<name>A0A9P4TWU1_9PEZI</name>
<dbReference type="EMBL" id="MU007059">
    <property type="protein sequence ID" value="KAF2427582.1"/>
    <property type="molecule type" value="Genomic_DNA"/>
</dbReference>
<organism evidence="2 3">
    <name type="scientific">Tothia fuscella</name>
    <dbReference type="NCBI Taxonomy" id="1048955"/>
    <lineage>
        <taxon>Eukaryota</taxon>
        <taxon>Fungi</taxon>
        <taxon>Dikarya</taxon>
        <taxon>Ascomycota</taxon>
        <taxon>Pezizomycotina</taxon>
        <taxon>Dothideomycetes</taxon>
        <taxon>Pleosporomycetidae</taxon>
        <taxon>Venturiales</taxon>
        <taxon>Cylindrosympodiaceae</taxon>
        <taxon>Tothia</taxon>
    </lineage>
</organism>
<dbReference type="AlphaFoldDB" id="A0A9P4TWU1"/>
<keyword evidence="3" id="KW-1185">Reference proteome</keyword>
<dbReference type="Proteomes" id="UP000800235">
    <property type="component" value="Unassembled WGS sequence"/>
</dbReference>
<evidence type="ECO:0000313" key="3">
    <source>
        <dbReference type="Proteomes" id="UP000800235"/>
    </source>
</evidence>
<gene>
    <name evidence="2" type="ORF">EJ08DRAFT_651405</name>
</gene>
<accession>A0A9P4TWU1</accession>
<evidence type="ECO:0000256" key="1">
    <source>
        <dbReference type="SAM" id="MobiDB-lite"/>
    </source>
</evidence>
<sequence length="140" mass="15689">MNANTINQEWVWIIIVHLFPDPSFTGQPIFQLAPNAQSKYPSMQATDSEAAQPCRVTTTIVTDKQRKPASNLFSDPRARPSGKMMGGWRYGRTGVAGVLVREDPVEATPFDDVGRLLLRGRPDRCERVSSDDEVDGWERL</sequence>
<evidence type="ECO:0000313" key="2">
    <source>
        <dbReference type="EMBL" id="KAF2427582.1"/>
    </source>
</evidence>